<gene>
    <name evidence="2" type="ORF">AB6713_01990</name>
</gene>
<feature type="transmembrane region" description="Helical" evidence="1">
    <location>
        <begin position="139"/>
        <end position="158"/>
    </location>
</feature>
<evidence type="ECO:0008006" key="4">
    <source>
        <dbReference type="Google" id="ProtNLM"/>
    </source>
</evidence>
<comment type="caution">
    <text evidence="2">The sequence shown here is derived from an EMBL/GenBank/DDBJ whole genome shotgun (WGS) entry which is preliminary data.</text>
</comment>
<dbReference type="Proteomes" id="UP001566331">
    <property type="component" value="Unassembled WGS sequence"/>
</dbReference>
<proteinExistence type="predicted"/>
<sequence>MRGPPGVRSRARYLCLIFGGLLAGTLDLIYICSLWAAKGIGAMRILQSVAAGWLGREAALAGGIATALLGLVSHYAIAIVMACVYGLASRRWPRLLRNPLRYGALYGIALYLAMNFVVVPLSAAGSGPPRWEWMQVSHLLAHMLLVGIPCALAARLAARVAPAPQPATAAPIAGNQDA</sequence>
<evidence type="ECO:0000256" key="1">
    <source>
        <dbReference type="SAM" id="Phobius"/>
    </source>
</evidence>
<reference evidence="2 3" key="1">
    <citation type="submission" date="2024-07" db="EMBL/GenBank/DDBJ databases">
        <title>Luteimonas salilacus sp. nov., isolated from the shore soil of Salt Lake in Tibet of China.</title>
        <authorList>
            <person name="Zhang X."/>
            <person name="Li A."/>
        </authorList>
    </citation>
    <scope>NUCLEOTIDE SEQUENCE [LARGE SCALE GENOMIC DNA]</scope>
    <source>
        <strain evidence="2 3">B3-2-R+30</strain>
    </source>
</reference>
<keyword evidence="1" id="KW-0812">Transmembrane</keyword>
<feature type="transmembrane region" description="Helical" evidence="1">
    <location>
        <begin position="100"/>
        <end position="119"/>
    </location>
</feature>
<dbReference type="RefSeq" id="WP_370562144.1">
    <property type="nucleotide sequence ID" value="NZ_JBFWIB010000001.1"/>
</dbReference>
<accession>A0ABV4HPS7</accession>
<organism evidence="2 3">
    <name type="scientific">Luteimonas salinilitoris</name>
    <dbReference type="NCBI Taxonomy" id="3237697"/>
    <lineage>
        <taxon>Bacteria</taxon>
        <taxon>Pseudomonadati</taxon>
        <taxon>Pseudomonadota</taxon>
        <taxon>Gammaproteobacteria</taxon>
        <taxon>Lysobacterales</taxon>
        <taxon>Lysobacteraceae</taxon>
        <taxon>Luteimonas</taxon>
    </lineage>
</organism>
<feature type="transmembrane region" description="Helical" evidence="1">
    <location>
        <begin position="12"/>
        <end position="38"/>
    </location>
</feature>
<evidence type="ECO:0000313" key="3">
    <source>
        <dbReference type="Proteomes" id="UP001566331"/>
    </source>
</evidence>
<dbReference type="EMBL" id="JBFWIC010000002">
    <property type="protein sequence ID" value="MEZ0473390.1"/>
    <property type="molecule type" value="Genomic_DNA"/>
</dbReference>
<name>A0ABV4HPS7_9GAMM</name>
<feature type="transmembrane region" description="Helical" evidence="1">
    <location>
        <begin position="58"/>
        <end position="88"/>
    </location>
</feature>
<keyword evidence="1" id="KW-1133">Transmembrane helix</keyword>
<evidence type="ECO:0000313" key="2">
    <source>
        <dbReference type="EMBL" id="MEZ0473390.1"/>
    </source>
</evidence>
<keyword evidence="3" id="KW-1185">Reference proteome</keyword>
<keyword evidence="1" id="KW-0472">Membrane</keyword>
<protein>
    <recommendedName>
        <fullName evidence="4">DUF1440 domain-containing protein</fullName>
    </recommendedName>
</protein>